<evidence type="ECO:0000256" key="1">
    <source>
        <dbReference type="ARBA" id="ARBA00004141"/>
    </source>
</evidence>
<evidence type="ECO:0000259" key="10">
    <source>
        <dbReference type="Pfam" id="PF16916"/>
    </source>
</evidence>
<dbReference type="RefSeq" id="WP_127490630.1">
    <property type="nucleotide sequence ID" value="NZ_BTCL01000007.1"/>
</dbReference>
<dbReference type="PANTHER" id="PTHR11562">
    <property type="entry name" value="CATION EFFLUX PROTEIN/ ZINC TRANSPORTER"/>
    <property type="match status" value="1"/>
</dbReference>
<evidence type="ECO:0000256" key="3">
    <source>
        <dbReference type="ARBA" id="ARBA00022448"/>
    </source>
</evidence>
<feature type="transmembrane region" description="Helical" evidence="8">
    <location>
        <begin position="54"/>
        <end position="72"/>
    </location>
</feature>
<comment type="caution">
    <text evidence="11">The sequence shown here is derived from an EMBL/GenBank/DDBJ whole genome shotgun (WGS) entry which is preliminary data.</text>
</comment>
<keyword evidence="7 8" id="KW-0472">Membrane</keyword>
<dbReference type="InterPro" id="IPR027470">
    <property type="entry name" value="Cation_efflux_CTD"/>
</dbReference>
<feature type="domain" description="Cation efflux protein transmembrane" evidence="9">
    <location>
        <begin position="22"/>
        <end position="215"/>
    </location>
</feature>
<organism evidence="11 12">
    <name type="scientific">Paenibacillus glycanilyticus</name>
    <dbReference type="NCBI Taxonomy" id="126569"/>
    <lineage>
        <taxon>Bacteria</taxon>
        <taxon>Bacillati</taxon>
        <taxon>Bacillota</taxon>
        <taxon>Bacilli</taxon>
        <taxon>Bacillales</taxon>
        <taxon>Paenibacillaceae</taxon>
        <taxon>Paenibacillus</taxon>
    </lineage>
</organism>
<dbReference type="EMBL" id="BTCL01000007">
    <property type="protein sequence ID" value="GMK45400.1"/>
    <property type="molecule type" value="Genomic_DNA"/>
</dbReference>
<evidence type="ECO:0000256" key="2">
    <source>
        <dbReference type="ARBA" id="ARBA00008873"/>
    </source>
</evidence>
<gene>
    <name evidence="11" type="ORF">PghCCS26_25280</name>
</gene>
<feature type="transmembrane region" description="Helical" evidence="8">
    <location>
        <begin position="21"/>
        <end position="42"/>
    </location>
</feature>
<feature type="domain" description="Cation efflux protein cytoplasmic" evidence="10">
    <location>
        <begin position="219"/>
        <end position="293"/>
    </location>
</feature>
<feature type="transmembrane region" description="Helical" evidence="8">
    <location>
        <begin position="120"/>
        <end position="143"/>
    </location>
</feature>
<dbReference type="InterPro" id="IPR036837">
    <property type="entry name" value="Cation_efflux_CTD_sf"/>
</dbReference>
<dbReference type="Proteomes" id="UP001285921">
    <property type="component" value="Unassembled WGS sequence"/>
</dbReference>
<evidence type="ECO:0000259" key="9">
    <source>
        <dbReference type="Pfam" id="PF01545"/>
    </source>
</evidence>
<protein>
    <submittedName>
        <fullName evidence="11">Cation transporter</fullName>
    </submittedName>
</protein>
<dbReference type="SUPFAM" id="SSF161111">
    <property type="entry name" value="Cation efflux protein transmembrane domain-like"/>
    <property type="match status" value="1"/>
</dbReference>
<name>A0ABQ6NLH6_9BACL</name>
<keyword evidence="4 8" id="KW-0812">Transmembrane</keyword>
<accession>A0ABQ6NLH6</accession>
<keyword evidence="3" id="KW-0813">Transport</keyword>
<evidence type="ECO:0000256" key="4">
    <source>
        <dbReference type="ARBA" id="ARBA00022692"/>
    </source>
</evidence>
<dbReference type="InterPro" id="IPR002524">
    <property type="entry name" value="Cation_efflux"/>
</dbReference>
<comment type="subcellular location">
    <subcellularLocation>
        <location evidence="1">Membrane</location>
        <topology evidence="1">Multi-pass membrane protein</topology>
    </subcellularLocation>
</comment>
<dbReference type="PANTHER" id="PTHR11562:SF17">
    <property type="entry name" value="RE54080P-RELATED"/>
    <property type="match status" value="1"/>
</dbReference>
<evidence type="ECO:0000313" key="12">
    <source>
        <dbReference type="Proteomes" id="UP001285921"/>
    </source>
</evidence>
<dbReference type="Pfam" id="PF01545">
    <property type="entry name" value="Cation_efflux"/>
    <property type="match status" value="1"/>
</dbReference>
<evidence type="ECO:0000313" key="11">
    <source>
        <dbReference type="EMBL" id="GMK45400.1"/>
    </source>
</evidence>
<dbReference type="NCBIfam" id="TIGR01297">
    <property type="entry name" value="CDF"/>
    <property type="match status" value="1"/>
</dbReference>
<dbReference type="InterPro" id="IPR058533">
    <property type="entry name" value="Cation_efflux_TM"/>
</dbReference>
<dbReference type="Gene3D" id="1.20.1510.10">
    <property type="entry name" value="Cation efflux protein transmembrane domain"/>
    <property type="match status" value="1"/>
</dbReference>
<dbReference type="Pfam" id="PF16916">
    <property type="entry name" value="ZT_dimer"/>
    <property type="match status" value="1"/>
</dbReference>
<keyword evidence="6" id="KW-0406">Ion transport</keyword>
<keyword evidence="5 8" id="KW-1133">Transmembrane helix</keyword>
<dbReference type="InterPro" id="IPR050681">
    <property type="entry name" value="CDF/SLC30A"/>
</dbReference>
<dbReference type="SUPFAM" id="SSF160240">
    <property type="entry name" value="Cation efflux protein cytoplasmic domain-like"/>
    <property type="match status" value="1"/>
</dbReference>
<sequence length="310" mass="34093">MNKGDYHHLPHVKEQSTSKKTLWLTLTLTSIFTAIEIIGGLLSGSLALLSDSAHMVSDVLALSLSMFAIYMASRQPTSKYTFGFVRFEIMASFLNGLALVAIAVFIWYEGVQRLIHPEPVNMGLMLGIAVIGLVVNVVLTLLLHRSTKEEENLNVKSALWHFIGDTLSSAGVIVSAILMKATGILIFDPLISMVIGGIIAIGGAKIIRESYVILMEAVPEQFDLEAIRRDLSSIAGVLDVHDMHLWAISTDHYSLTAHVLAHSDTQPYCITLALNELLKEKYGIVHSTIQIEHAAIHHHGEYGRQFLTLT</sequence>
<evidence type="ECO:0000256" key="7">
    <source>
        <dbReference type="ARBA" id="ARBA00023136"/>
    </source>
</evidence>
<keyword evidence="12" id="KW-1185">Reference proteome</keyword>
<feature type="transmembrane region" description="Helical" evidence="8">
    <location>
        <begin position="184"/>
        <end position="207"/>
    </location>
</feature>
<evidence type="ECO:0000256" key="8">
    <source>
        <dbReference type="SAM" id="Phobius"/>
    </source>
</evidence>
<reference evidence="11 12" key="1">
    <citation type="submission" date="2023-05" db="EMBL/GenBank/DDBJ databases">
        <title>Draft genome of Paenibacillus sp. CCS26.</title>
        <authorList>
            <person name="Akita H."/>
            <person name="Shinto Y."/>
            <person name="Kimura Z."/>
        </authorList>
    </citation>
    <scope>NUCLEOTIDE SEQUENCE [LARGE SCALE GENOMIC DNA]</scope>
    <source>
        <strain evidence="11 12">CCS26</strain>
    </source>
</reference>
<feature type="transmembrane region" description="Helical" evidence="8">
    <location>
        <begin position="84"/>
        <end position="108"/>
    </location>
</feature>
<feature type="transmembrane region" description="Helical" evidence="8">
    <location>
        <begin position="158"/>
        <end position="178"/>
    </location>
</feature>
<comment type="similarity">
    <text evidence="2">Belongs to the cation diffusion facilitator (CDF) transporter (TC 2.A.4) family. SLC30A subfamily.</text>
</comment>
<evidence type="ECO:0000256" key="5">
    <source>
        <dbReference type="ARBA" id="ARBA00022989"/>
    </source>
</evidence>
<proteinExistence type="inferred from homology"/>
<dbReference type="InterPro" id="IPR027469">
    <property type="entry name" value="Cation_efflux_TMD_sf"/>
</dbReference>
<evidence type="ECO:0000256" key="6">
    <source>
        <dbReference type="ARBA" id="ARBA00023065"/>
    </source>
</evidence>